<organism evidence="8 9">
    <name type="scientific">Massilia hydrophila</name>
    <dbReference type="NCBI Taxonomy" id="3044279"/>
    <lineage>
        <taxon>Bacteria</taxon>
        <taxon>Pseudomonadati</taxon>
        <taxon>Pseudomonadota</taxon>
        <taxon>Betaproteobacteria</taxon>
        <taxon>Burkholderiales</taxon>
        <taxon>Oxalobacteraceae</taxon>
        <taxon>Telluria group</taxon>
        <taxon>Massilia</taxon>
    </lineage>
</organism>
<keyword evidence="4 6" id="KW-1133">Transmembrane helix</keyword>
<dbReference type="InterPro" id="IPR051401">
    <property type="entry name" value="GtrA_CellWall_Glycosyl"/>
</dbReference>
<evidence type="ECO:0000256" key="1">
    <source>
        <dbReference type="ARBA" id="ARBA00004141"/>
    </source>
</evidence>
<comment type="caution">
    <text evidence="8">The sequence shown here is derived from an EMBL/GenBank/DDBJ whole genome shotgun (WGS) entry which is preliminary data.</text>
</comment>
<proteinExistence type="inferred from homology"/>
<comment type="similarity">
    <text evidence="2">Belongs to the GtrA family.</text>
</comment>
<dbReference type="Proteomes" id="UP001198602">
    <property type="component" value="Unassembled WGS sequence"/>
</dbReference>
<feature type="transmembrane region" description="Helical" evidence="6">
    <location>
        <begin position="109"/>
        <end position="128"/>
    </location>
</feature>
<reference evidence="8 9" key="1">
    <citation type="submission" date="2021-07" db="EMBL/GenBank/DDBJ databases">
        <title>Characterization of Violacein-producing bacteria and related species.</title>
        <authorList>
            <person name="Wilson H.S."/>
            <person name="De Leon M.E."/>
        </authorList>
    </citation>
    <scope>NUCLEOTIDE SEQUENCE [LARGE SCALE GENOMIC DNA]</scope>
    <source>
        <strain evidence="8 9">HSC-2F05</strain>
    </source>
</reference>
<evidence type="ECO:0000259" key="7">
    <source>
        <dbReference type="Pfam" id="PF04138"/>
    </source>
</evidence>
<dbReference type="InterPro" id="IPR007267">
    <property type="entry name" value="GtrA_DPMS_TM"/>
</dbReference>
<evidence type="ECO:0000256" key="3">
    <source>
        <dbReference type="ARBA" id="ARBA00022692"/>
    </source>
</evidence>
<accession>A0ABS7Y3Y0</accession>
<dbReference type="PANTHER" id="PTHR38459">
    <property type="entry name" value="PROPHAGE BACTOPRENOL-LINKED GLUCOSE TRANSLOCASE HOMOLOG"/>
    <property type="match status" value="1"/>
</dbReference>
<keyword evidence="9" id="KW-1185">Reference proteome</keyword>
<sequence>MSPARIASKFASRQFLLYVTGGVLSALVDIGLLQLLLQAGMHYTAAASAGFAAGLLVNFAFHSGVTFSASANPGSLARYLCLVGLNYLLTLGCVALAQATLGNPLAGKLLSLPLVTVNGFLLGKYWIFK</sequence>
<evidence type="ECO:0000256" key="6">
    <source>
        <dbReference type="SAM" id="Phobius"/>
    </source>
</evidence>
<feature type="transmembrane region" description="Helical" evidence="6">
    <location>
        <begin position="43"/>
        <end position="67"/>
    </location>
</feature>
<evidence type="ECO:0000256" key="4">
    <source>
        <dbReference type="ARBA" id="ARBA00022989"/>
    </source>
</evidence>
<feature type="transmembrane region" description="Helical" evidence="6">
    <location>
        <begin position="15"/>
        <end position="37"/>
    </location>
</feature>
<evidence type="ECO:0000256" key="5">
    <source>
        <dbReference type="ARBA" id="ARBA00023136"/>
    </source>
</evidence>
<dbReference type="PANTHER" id="PTHR38459:SF1">
    <property type="entry name" value="PROPHAGE BACTOPRENOL-LINKED GLUCOSE TRANSLOCASE HOMOLOG"/>
    <property type="match status" value="1"/>
</dbReference>
<name>A0ABS7Y3Y0_9BURK</name>
<evidence type="ECO:0000313" key="9">
    <source>
        <dbReference type="Proteomes" id="UP001198602"/>
    </source>
</evidence>
<feature type="domain" description="GtrA/DPMS transmembrane" evidence="7">
    <location>
        <begin position="18"/>
        <end position="128"/>
    </location>
</feature>
<feature type="transmembrane region" description="Helical" evidence="6">
    <location>
        <begin position="79"/>
        <end position="97"/>
    </location>
</feature>
<evidence type="ECO:0000313" key="8">
    <source>
        <dbReference type="EMBL" id="MCA1854366.1"/>
    </source>
</evidence>
<comment type="subcellular location">
    <subcellularLocation>
        <location evidence="1">Membrane</location>
        <topology evidence="1">Multi-pass membrane protein</topology>
    </subcellularLocation>
</comment>
<dbReference type="RefSeq" id="WP_225236846.1">
    <property type="nucleotide sequence ID" value="NZ_JAHYBX010000001.1"/>
</dbReference>
<keyword evidence="3 6" id="KW-0812">Transmembrane</keyword>
<gene>
    <name evidence="8" type="ORF">LE190_00290</name>
</gene>
<evidence type="ECO:0000256" key="2">
    <source>
        <dbReference type="ARBA" id="ARBA00009399"/>
    </source>
</evidence>
<dbReference type="EMBL" id="JAHYBX010000001">
    <property type="protein sequence ID" value="MCA1854366.1"/>
    <property type="molecule type" value="Genomic_DNA"/>
</dbReference>
<dbReference type="Pfam" id="PF04138">
    <property type="entry name" value="GtrA_DPMS_TM"/>
    <property type="match status" value="1"/>
</dbReference>
<protein>
    <submittedName>
        <fullName evidence="8">GtrA family protein</fullName>
    </submittedName>
</protein>
<keyword evidence="5 6" id="KW-0472">Membrane</keyword>